<name>A0ABP9HT05_9ACTN</name>
<evidence type="ECO:0000259" key="6">
    <source>
        <dbReference type="PROSITE" id="PS50977"/>
    </source>
</evidence>
<dbReference type="InterPro" id="IPR009057">
    <property type="entry name" value="Homeodomain-like_sf"/>
</dbReference>
<evidence type="ECO:0000313" key="7">
    <source>
        <dbReference type="EMBL" id="GAA4977589.1"/>
    </source>
</evidence>
<dbReference type="PRINTS" id="PR00455">
    <property type="entry name" value="HTHTETR"/>
</dbReference>
<proteinExistence type="predicted"/>
<organism evidence="7 8">
    <name type="scientific">Yinghuangia aomiensis</name>
    <dbReference type="NCBI Taxonomy" id="676205"/>
    <lineage>
        <taxon>Bacteria</taxon>
        <taxon>Bacillati</taxon>
        <taxon>Actinomycetota</taxon>
        <taxon>Actinomycetes</taxon>
        <taxon>Kitasatosporales</taxon>
        <taxon>Streptomycetaceae</taxon>
        <taxon>Yinghuangia</taxon>
    </lineage>
</organism>
<feature type="compositionally biased region" description="Low complexity" evidence="5">
    <location>
        <begin position="225"/>
        <end position="254"/>
    </location>
</feature>
<evidence type="ECO:0000256" key="4">
    <source>
        <dbReference type="PROSITE-ProRule" id="PRU00335"/>
    </source>
</evidence>
<feature type="region of interest" description="Disordered" evidence="5">
    <location>
        <begin position="224"/>
        <end position="260"/>
    </location>
</feature>
<dbReference type="RefSeq" id="WP_345678054.1">
    <property type="nucleotide sequence ID" value="NZ_BAABHS010000019.1"/>
</dbReference>
<keyword evidence="8" id="KW-1185">Reference proteome</keyword>
<keyword evidence="2 4" id="KW-0238">DNA-binding</keyword>
<keyword evidence="3" id="KW-0804">Transcription</keyword>
<evidence type="ECO:0000256" key="5">
    <source>
        <dbReference type="SAM" id="MobiDB-lite"/>
    </source>
</evidence>
<keyword evidence="1" id="KW-0805">Transcription regulation</keyword>
<dbReference type="SUPFAM" id="SSF46689">
    <property type="entry name" value="Homeodomain-like"/>
    <property type="match status" value="1"/>
</dbReference>
<evidence type="ECO:0000313" key="8">
    <source>
        <dbReference type="Proteomes" id="UP001500466"/>
    </source>
</evidence>
<evidence type="ECO:0000256" key="1">
    <source>
        <dbReference type="ARBA" id="ARBA00023015"/>
    </source>
</evidence>
<feature type="domain" description="HTH tetR-type" evidence="6">
    <location>
        <begin position="19"/>
        <end position="79"/>
    </location>
</feature>
<dbReference type="EMBL" id="BAABHS010000019">
    <property type="protein sequence ID" value="GAA4977589.1"/>
    <property type="molecule type" value="Genomic_DNA"/>
</dbReference>
<evidence type="ECO:0000256" key="3">
    <source>
        <dbReference type="ARBA" id="ARBA00023163"/>
    </source>
</evidence>
<evidence type="ECO:0000256" key="2">
    <source>
        <dbReference type="ARBA" id="ARBA00023125"/>
    </source>
</evidence>
<feature type="DNA-binding region" description="H-T-H motif" evidence="4">
    <location>
        <begin position="42"/>
        <end position="61"/>
    </location>
</feature>
<dbReference type="Proteomes" id="UP001500466">
    <property type="component" value="Unassembled WGS sequence"/>
</dbReference>
<accession>A0ABP9HT05</accession>
<comment type="caution">
    <text evidence="7">The sequence shown here is derived from an EMBL/GenBank/DDBJ whole genome shotgun (WGS) entry which is preliminary data.</text>
</comment>
<dbReference type="InterPro" id="IPR001647">
    <property type="entry name" value="HTH_TetR"/>
</dbReference>
<dbReference type="PANTHER" id="PTHR30055">
    <property type="entry name" value="HTH-TYPE TRANSCRIPTIONAL REGULATOR RUTR"/>
    <property type="match status" value="1"/>
</dbReference>
<dbReference type="InterPro" id="IPR050109">
    <property type="entry name" value="HTH-type_TetR-like_transc_reg"/>
</dbReference>
<dbReference type="PANTHER" id="PTHR30055:SF234">
    <property type="entry name" value="HTH-TYPE TRANSCRIPTIONAL REGULATOR BETI"/>
    <property type="match status" value="1"/>
</dbReference>
<reference evidence="8" key="1">
    <citation type="journal article" date="2019" name="Int. J. Syst. Evol. Microbiol.">
        <title>The Global Catalogue of Microorganisms (GCM) 10K type strain sequencing project: providing services to taxonomists for standard genome sequencing and annotation.</title>
        <authorList>
            <consortium name="The Broad Institute Genomics Platform"/>
            <consortium name="The Broad Institute Genome Sequencing Center for Infectious Disease"/>
            <person name="Wu L."/>
            <person name="Ma J."/>
        </authorList>
    </citation>
    <scope>NUCLEOTIDE SEQUENCE [LARGE SCALE GENOMIC DNA]</scope>
    <source>
        <strain evidence="8">JCM 17986</strain>
    </source>
</reference>
<dbReference type="PROSITE" id="PS50977">
    <property type="entry name" value="HTH_TETR_2"/>
    <property type="match status" value="1"/>
</dbReference>
<dbReference type="Pfam" id="PF00440">
    <property type="entry name" value="TetR_N"/>
    <property type="match status" value="1"/>
</dbReference>
<dbReference type="Gene3D" id="1.10.357.10">
    <property type="entry name" value="Tetracycline Repressor, domain 2"/>
    <property type="match status" value="1"/>
</dbReference>
<protein>
    <recommendedName>
        <fullName evidence="6">HTH tetR-type domain-containing protein</fullName>
    </recommendedName>
</protein>
<gene>
    <name evidence="7" type="ORF">GCM10023205_51490</name>
</gene>
<sequence length="260" mass="28402">MLPNTPAPLPVEVMTRGQLARRERLTRAVVDLVAESGPDHFQMKDVAERSGVALGTAYRYFASKDHLLAVAMSEWQRRLTDRMLAEFDKPGSRAAEPLPVVERMLNYTAREIRGFQRHAHFAELMVRIYTSTDPFASEAMRDISRNNSAVMERLLADVPAGPRGIARNAIEAVLMHALTTWVTDRCTIAEVFERVQATVRYVLSPAAVAFDGGTDDDRDVVWRTAADSAVSPADSDSDSGSVSGSASGPDDVSPADPDLA</sequence>